<proteinExistence type="predicted"/>
<dbReference type="Pfam" id="PF01610">
    <property type="entry name" value="DDE_Tnp_ISL3"/>
    <property type="match status" value="1"/>
</dbReference>
<dbReference type="PANTHER" id="PTHR33498">
    <property type="entry name" value="TRANSPOSASE FOR INSERTION SEQUENCE ELEMENT IS1557"/>
    <property type="match status" value="1"/>
</dbReference>
<reference evidence="3 4" key="1">
    <citation type="submission" date="2020-11" db="EMBL/GenBank/DDBJ databases">
        <title>A novel isolate from a Black sea contaminated sediment with potential to produce alkanes: Plantactinospora alkalitolerans sp. nov.</title>
        <authorList>
            <person name="Carro L."/>
            <person name="Veyisoglu A."/>
            <person name="Guven K."/>
            <person name="Schumann P."/>
            <person name="Klenk H.-P."/>
            <person name="Sahin N."/>
        </authorList>
    </citation>
    <scope>NUCLEOTIDE SEQUENCE [LARGE SCALE GENOMIC DNA]</scope>
    <source>
        <strain evidence="3 4">S1510</strain>
    </source>
</reference>
<dbReference type="InterPro" id="IPR002560">
    <property type="entry name" value="Transposase_DDE"/>
</dbReference>
<keyword evidence="4" id="KW-1185">Reference proteome</keyword>
<dbReference type="InterPro" id="IPR047951">
    <property type="entry name" value="Transpos_ISL3"/>
</dbReference>
<evidence type="ECO:0000256" key="1">
    <source>
        <dbReference type="SAM" id="MobiDB-lite"/>
    </source>
</evidence>
<organism evidence="3 4">
    <name type="scientific">Plantactinospora alkalitolerans</name>
    <dbReference type="NCBI Taxonomy" id="2789879"/>
    <lineage>
        <taxon>Bacteria</taxon>
        <taxon>Bacillati</taxon>
        <taxon>Actinomycetota</taxon>
        <taxon>Actinomycetes</taxon>
        <taxon>Micromonosporales</taxon>
        <taxon>Micromonosporaceae</taxon>
        <taxon>Plantactinospora</taxon>
    </lineage>
</organism>
<dbReference type="Proteomes" id="UP000638560">
    <property type="component" value="Unassembled WGS sequence"/>
</dbReference>
<evidence type="ECO:0000313" key="4">
    <source>
        <dbReference type="Proteomes" id="UP000638560"/>
    </source>
</evidence>
<dbReference type="RefSeq" id="WP_196206970.1">
    <property type="nucleotide sequence ID" value="NZ_JADPUN010000437.1"/>
</dbReference>
<gene>
    <name evidence="3" type="ORF">I0C86_42470</name>
</gene>
<evidence type="ECO:0000313" key="3">
    <source>
        <dbReference type="EMBL" id="MBF9135516.1"/>
    </source>
</evidence>
<sequence>MIDLLVRRFKCVSDTCPAVTFAEQVPGLTHPHGRRTPVLQHRFAVALAARPAARLARRLGVPVAKDTLLRLVRALPDPPAGDVRIVGVDDFALRRRHVYATIIVDLQTRRPVEVIEGRDAGPIAAWLAGHPEIEVVCRDRGRAYAEAARAGAPQAQQVADRWHLWHNLCEAVEKTVAAHHSCIEAAFAVAEPPVECQRRYRCRMRTAASVAGHAPSSPAPPSATTPCRNSSRPAVRSKASAAT</sequence>
<accession>A0ABS0HAL8</accession>
<protein>
    <submittedName>
        <fullName evidence="3">Transposase</fullName>
    </submittedName>
</protein>
<comment type="caution">
    <text evidence="3">The sequence shown here is derived from an EMBL/GenBank/DDBJ whole genome shotgun (WGS) entry which is preliminary data.</text>
</comment>
<evidence type="ECO:0000259" key="2">
    <source>
        <dbReference type="Pfam" id="PF01610"/>
    </source>
</evidence>
<name>A0ABS0HAL8_9ACTN</name>
<dbReference type="PANTHER" id="PTHR33498:SF1">
    <property type="entry name" value="TRANSPOSASE FOR INSERTION SEQUENCE ELEMENT IS1557"/>
    <property type="match status" value="1"/>
</dbReference>
<feature type="region of interest" description="Disordered" evidence="1">
    <location>
        <begin position="210"/>
        <end position="243"/>
    </location>
</feature>
<dbReference type="EMBL" id="JADPUN010000437">
    <property type="protein sequence ID" value="MBF9135516.1"/>
    <property type="molecule type" value="Genomic_DNA"/>
</dbReference>
<feature type="domain" description="Transposase IS204/IS1001/IS1096/IS1165 DDE" evidence="2">
    <location>
        <begin position="86"/>
        <end position="181"/>
    </location>
</feature>